<organism evidence="1 2">
    <name type="scientific">Pedococcus ginsenosidimutans</name>
    <dbReference type="NCBI Taxonomy" id="490570"/>
    <lineage>
        <taxon>Bacteria</taxon>
        <taxon>Bacillati</taxon>
        <taxon>Actinomycetota</taxon>
        <taxon>Actinomycetes</taxon>
        <taxon>Micrococcales</taxon>
        <taxon>Intrasporangiaceae</taxon>
        <taxon>Pedococcus</taxon>
    </lineage>
</organism>
<dbReference type="InterPro" id="IPR036412">
    <property type="entry name" value="HAD-like_sf"/>
</dbReference>
<dbReference type="PANTHER" id="PTHR43434:SF16">
    <property type="entry name" value="BLL8046 PROTEIN"/>
    <property type="match status" value="1"/>
</dbReference>
<dbReference type="Gene3D" id="3.40.50.1000">
    <property type="entry name" value="HAD superfamily/HAD-like"/>
    <property type="match status" value="1"/>
</dbReference>
<dbReference type="EMBL" id="BAABLO010000011">
    <property type="protein sequence ID" value="GAA4728487.1"/>
    <property type="molecule type" value="Genomic_DNA"/>
</dbReference>
<dbReference type="GO" id="GO:0016787">
    <property type="term" value="F:hydrolase activity"/>
    <property type="evidence" value="ECO:0007669"/>
    <property type="project" value="UniProtKB-KW"/>
</dbReference>
<keyword evidence="1" id="KW-0378">Hydrolase</keyword>
<dbReference type="CDD" id="cd07505">
    <property type="entry name" value="HAD_BPGM-like"/>
    <property type="match status" value="1"/>
</dbReference>
<dbReference type="Gene3D" id="1.10.150.240">
    <property type="entry name" value="Putative phosphatase, domain 2"/>
    <property type="match status" value="1"/>
</dbReference>
<evidence type="ECO:0000313" key="1">
    <source>
        <dbReference type="EMBL" id="GAA4728487.1"/>
    </source>
</evidence>
<dbReference type="InterPro" id="IPR050155">
    <property type="entry name" value="HAD-like_hydrolase_sf"/>
</dbReference>
<dbReference type="RefSeq" id="WP_345504428.1">
    <property type="nucleotide sequence ID" value="NZ_BAABLO010000011.1"/>
</dbReference>
<comment type="caution">
    <text evidence="1">The sequence shown here is derived from an EMBL/GenBank/DDBJ whole genome shotgun (WGS) entry which is preliminary data.</text>
</comment>
<proteinExistence type="predicted"/>
<dbReference type="SFLD" id="SFLDG01129">
    <property type="entry name" value="C1.5:_HAD__Beta-PGM__Phosphata"/>
    <property type="match status" value="1"/>
</dbReference>
<protein>
    <submittedName>
        <fullName evidence="1">HAD family hydrolase</fullName>
    </submittedName>
</protein>
<dbReference type="SFLD" id="SFLDG01135">
    <property type="entry name" value="C1.5.6:_HAD__Beta-PGM__Phospha"/>
    <property type="match status" value="1"/>
</dbReference>
<accession>A0ABP8YGR7</accession>
<dbReference type="Pfam" id="PF00702">
    <property type="entry name" value="Hydrolase"/>
    <property type="match status" value="1"/>
</dbReference>
<evidence type="ECO:0000313" key="2">
    <source>
        <dbReference type="Proteomes" id="UP001500556"/>
    </source>
</evidence>
<gene>
    <name evidence="1" type="ORF">GCM10025782_29130</name>
</gene>
<dbReference type="NCBIfam" id="TIGR01509">
    <property type="entry name" value="HAD-SF-IA-v3"/>
    <property type="match status" value="1"/>
</dbReference>
<name>A0ABP8YGR7_9MICO</name>
<dbReference type="InterPro" id="IPR006439">
    <property type="entry name" value="HAD-SF_hydro_IA"/>
</dbReference>
<dbReference type="PRINTS" id="PR00413">
    <property type="entry name" value="HADHALOGNASE"/>
</dbReference>
<sequence length="235" mass="25362">MSQVSDQPPLRVPVGVVFDLDGTLVDTTYIHTLAWWQAFQLSGHVVPMASLHRAVGMGSDQLLPHILGDSRDERRDDDLVKAHDVLFATWHERVEELPGAAHLLSWCHHQGVTVGLASSSGGRDLEAMLGVLEHPDLDVVVTSDDVHQSKPDPGLVLLAIERMGLRPKEVLVVGDTVWDIQAAQALGARSAGLECGGTSEAELRAAGATWVFRDPERLCQALAEVSGPGREAWPA</sequence>
<reference evidence="2" key="1">
    <citation type="journal article" date="2019" name="Int. J. Syst. Evol. Microbiol.">
        <title>The Global Catalogue of Microorganisms (GCM) 10K type strain sequencing project: providing services to taxonomists for standard genome sequencing and annotation.</title>
        <authorList>
            <consortium name="The Broad Institute Genomics Platform"/>
            <consortium name="The Broad Institute Genome Sequencing Center for Infectious Disease"/>
            <person name="Wu L."/>
            <person name="Ma J."/>
        </authorList>
    </citation>
    <scope>NUCLEOTIDE SEQUENCE [LARGE SCALE GENOMIC DNA]</scope>
    <source>
        <strain evidence="2">JCM 18961</strain>
    </source>
</reference>
<dbReference type="SUPFAM" id="SSF56784">
    <property type="entry name" value="HAD-like"/>
    <property type="match status" value="1"/>
</dbReference>
<dbReference type="Proteomes" id="UP001500556">
    <property type="component" value="Unassembled WGS sequence"/>
</dbReference>
<dbReference type="SFLD" id="SFLDS00003">
    <property type="entry name" value="Haloacid_Dehalogenase"/>
    <property type="match status" value="1"/>
</dbReference>
<dbReference type="PANTHER" id="PTHR43434">
    <property type="entry name" value="PHOSPHOGLYCOLATE PHOSPHATASE"/>
    <property type="match status" value="1"/>
</dbReference>
<dbReference type="InterPro" id="IPR023214">
    <property type="entry name" value="HAD_sf"/>
</dbReference>
<keyword evidence="2" id="KW-1185">Reference proteome</keyword>
<dbReference type="NCBIfam" id="TIGR01549">
    <property type="entry name" value="HAD-SF-IA-v1"/>
    <property type="match status" value="1"/>
</dbReference>
<dbReference type="InterPro" id="IPR023198">
    <property type="entry name" value="PGP-like_dom2"/>
</dbReference>